<evidence type="ECO:0000313" key="2">
    <source>
        <dbReference type="Proteomes" id="UP000295781"/>
    </source>
</evidence>
<dbReference type="RefSeq" id="WP_129354288.1">
    <property type="nucleotide sequence ID" value="NZ_CP012670.1"/>
</dbReference>
<organism evidence="1 2">
    <name type="scientific">Sorangium cellulosum</name>
    <name type="common">Polyangium cellulosum</name>
    <dbReference type="NCBI Taxonomy" id="56"/>
    <lineage>
        <taxon>Bacteria</taxon>
        <taxon>Pseudomonadati</taxon>
        <taxon>Myxococcota</taxon>
        <taxon>Polyangia</taxon>
        <taxon>Polyangiales</taxon>
        <taxon>Polyangiaceae</taxon>
        <taxon>Sorangium</taxon>
    </lineage>
</organism>
<gene>
    <name evidence="1" type="ORF">SOCEGT47_071620</name>
</gene>
<sequence>MLPPKVKDVVRKKDDGKLATGKGTVTLTIEPSGELKGKAKGALGDASLVGKTEDGMVRASVFPDDPRAPNAMTGILVGKLKGEVIEGELRVTGPDAMLVRESPVTLRKR</sequence>
<dbReference type="AlphaFoldDB" id="A0A4V0NEL5"/>
<dbReference type="Proteomes" id="UP000295781">
    <property type="component" value="Chromosome"/>
</dbReference>
<protein>
    <submittedName>
        <fullName evidence="1">Uncharacterized protein</fullName>
    </submittedName>
</protein>
<dbReference type="OrthoDB" id="5518816at2"/>
<name>A0A4V0NEL5_SORCE</name>
<evidence type="ECO:0000313" key="1">
    <source>
        <dbReference type="EMBL" id="AUX26592.1"/>
    </source>
</evidence>
<proteinExistence type="predicted"/>
<dbReference type="EMBL" id="CP012670">
    <property type="protein sequence ID" value="AUX26592.1"/>
    <property type="molecule type" value="Genomic_DNA"/>
</dbReference>
<reference evidence="1 2" key="1">
    <citation type="submission" date="2015-09" db="EMBL/GenBank/DDBJ databases">
        <title>Sorangium comparison.</title>
        <authorList>
            <person name="Zaburannyi N."/>
            <person name="Bunk B."/>
            <person name="Overmann J."/>
            <person name="Mueller R."/>
        </authorList>
    </citation>
    <scope>NUCLEOTIDE SEQUENCE [LARGE SCALE GENOMIC DNA]</scope>
    <source>
        <strain evidence="1 2">So ceGT47</strain>
    </source>
</reference>
<accession>A0A4V0NEL5</accession>